<dbReference type="RefSeq" id="XP_018751299.1">
    <property type="nucleotide sequence ID" value="XM_018894261.1"/>
</dbReference>
<name>W7M0J6_GIBM7</name>
<dbReference type="Proteomes" id="UP000009096">
    <property type="component" value="Chromosome 2"/>
</dbReference>
<organism evidence="1 2">
    <name type="scientific">Gibberella moniliformis (strain M3125 / FGSC 7600)</name>
    <name type="common">Maize ear and stalk rot fungus</name>
    <name type="synonym">Fusarium verticillioides</name>
    <dbReference type="NCBI Taxonomy" id="334819"/>
    <lineage>
        <taxon>Eukaryota</taxon>
        <taxon>Fungi</taxon>
        <taxon>Dikarya</taxon>
        <taxon>Ascomycota</taxon>
        <taxon>Pezizomycotina</taxon>
        <taxon>Sordariomycetes</taxon>
        <taxon>Hypocreomycetidae</taxon>
        <taxon>Hypocreales</taxon>
        <taxon>Nectriaceae</taxon>
        <taxon>Fusarium</taxon>
        <taxon>Fusarium fujikuroi species complex</taxon>
    </lineage>
</organism>
<dbReference type="GeneID" id="30063961"/>
<accession>W7M0J6</accession>
<keyword evidence="2" id="KW-1185">Reference proteome</keyword>
<evidence type="ECO:0000313" key="1">
    <source>
        <dbReference type="EMBL" id="EWG45108.1"/>
    </source>
</evidence>
<dbReference type="EMBL" id="DS022248">
    <property type="protein sequence ID" value="EWG45108.1"/>
    <property type="molecule type" value="Genomic_DNA"/>
</dbReference>
<sequence length="132" mass="15416">MDEMGMGMLKWISRQFDNFAGPQAEGHHYFTKGKGRRRHIFLVLSFRLSLLYVRRQYLQCAAGGFADTRSRYHLMLRRARKTGSRIIMGSRRMKKKKTRRHSRRAATVSSCLPRMRMGGDPWKDTMDFGGAK</sequence>
<reference evidence="1 2" key="1">
    <citation type="journal article" date="2010" name="Nature">
        <title>Comparative genomics reveals mobile pathogenicity chromosomes in Fusarium.</title>
        <authorList>
            <person name="Ma L.J."/>
            <person name="van der Does H.C."/>
            <person name="Borkovich K.A."/>
            <person name="Coleman J.J."/>
            <person name="Daboussi M.J."/>
            <person name="Di Pietro A."/>
            <person name="Dufresne M."/>
            <person name="Freitag M."/>
            <person name="Grabherr M."/>
            <person name="Henrissat B."/>
            <person name="Houterman P.M."/>
            <person name="Kang S."/>
            <person name="Shim W.B."/>
            <person name="Woloshuk C."/>
            <person name="Xie X."/>
            <person name="Xu J.R."/>
            <person name="Antoniw J."/>
            <person name="Baker S.E."/>
            <person name="Bluhm B.H."/>
            <person name="Breakspear A."/>
            <person name="Brown D.W."/>
            <person name="Butchko R.A."/>
            <person name="Chapman S."/>
            <person name="Coulson R."/>
            <person name="Coutinho P.M."/>
            <person name="Danchin E.G."/>
            <person name="Diener A."/>
            <person name="Gale L.R."/>
            <person name="Gardiner D.M."/>
            <person name="Goff S."/>
            <person name="Hammond-Kosack K.E."/>
            <person name="Hilburn K."/>
            <person name="Hua-Van A."/>
            <person name="Jonkers W."/>
            <person name="Kazan K."/>
            <person name="Kodira C.D."/>
            <person name="Koehrsen M."/>
            <person name="Kumar L."/>
            <person name="Lee Y.H."/>
            <person name="Li L."/>
            <person name="Manners J.M."/>
            <person name="Miranda-Saavedra D."/>
            <person name="Mukherjee M."/>
            <person name="Park G."/>
            <person name="Park J."/>
            <person name="Park S.Y."/>
            <person name="Proctor R.H."/>
            <person name="Regev A."/>
            <person name="Ruiz-Roldan M.C."/>
            <person name="Sain D."/>
            <person name="Sakthikumar S."/>
            <person name="Sykes S."/>
            <person name="Schwartz D.C."/>
            <person name="Turgeon B.G."/>
            <person name="Wapinski I."/>
            <person name="Yoder O."/>
            <person name="Young S."/>
            <person name="Zeng Q."/>
            <person name="Zhou S."/>
            <person name="Galagan J."/>
            <person name="Cuomo C.A."/>
            <person name="Kistler H.C."/>
            <person name="Rep M."/>
        </authorList>
    </citation>
    <scope>NUCLEOTIDE SEQUENCE [LARGE SCALE GENOMIC DNA]</scope>
    <source>
        <strain evidence="2">M3125 / FGSC 7600</strain>
    </source>
</reference>
<dbReference type="KEGG" id="fvr:FVEG_06031"/>
<proteinExistence type="predicted"/>
<evidence type="ECO:0000313" key="2">
    <source>
        <dbReference type="Proteomes" id="UP000009096"/>
    </source>
</evidence>
<gene>
    <name evidence="1" type="ORF">FVEG_06031</name>
</gene>
<dbReference type="VEuPathDB" id="FungiDB:FVEG_06031"/>
<protein>
    <submittedName>
        <fullName evidence="1">Uncharacterized protein</fullName>
    </submittedName>
</protein>
<dbReference type="AlphaFoldDB" id="W7M0J6"/>
<dbReference type="EMBL" id="CM000579">
    <property type="protein sequence ID" value="EWG45108.1"/>
    <property type="molecule type" value="Genomic_DNA"/>
</dbReference>